<protein>
    <submittedName>
        <fullName evidence="1">Uncharacterized protein</fullName>
    </submittedName>
</protein>
<organism evidence="1 2">
    <name type="scientific">Paraburkholderia polaris</name>
    <dbReference type="NCBI Taxonomy" id="2728848"/>
    <lineage>
        <taxon>Bacteria</taxon>
        <taxon>Pseudomonadati</taxon>
        <taxon>Pseudomonadota</taxon>
        <taxon>Betaproteobacteria</taxon>
        <taxon>Burkholderiales</taxon>
        <taxon>Burkholderiaceae</taxon>
        <taxon>Paraburkholderia</taxon>
    </lineage>
</organism>
<dbReference type="RefSeq" id="WP_169488400.1">
    <property type="nucleotide sequence ID" value="NZ_JABBGJ010000031.1"/>
</dbReference>
<sequence length="186" mass="20610">MTISSASFAQYVEERFGSDASLKIEFSDLDGRRMSLEEGDTLYKALGDDCPDLVSVFPDGLSATVCTNYAIHVFRALPDRVVIVGFANVDNPTSRAEREEFHPEGHDFAVVDDRFVVDPWVRLVAGVSQQICFDIHNERDAALVLDLYGPRACWKHLSEVMRCHLTPGVRHADPATSVPPGSTQSR</sequence>
<keyword evidence="2" id="KW-1185">Reference proteome</keyword>
<gene>
    <name evidence="1" type="ORF">HHL24_27005</name>
</gene>
<name>A0A848IP68_9BURK</name>
<evidence type="ECO:0000313" key="1">
    <source>
        <dbReference type="EMBL" id="NMM01574.1"/>
    </source>
</evidence>
<proteinExistence type="predicted"/>
<comment type="caution">
    <text evidence="1">The sequence shown here is derived from an EMBL/GenBank/DDBJ whole genome shotgun (WGS) entry which is preliminary data.</text>
</comment>
<dbReference type="EMBL" id="JABBGJ010000031">
    <property type="protein sequence ID" value="NMM01574.1"/>
    <property type="molecule type" value="Genomic_DNA"/>
</dbReference>
<dbReference type="Proteomes" id="UP000544134">
    <property type="component" value="Unassembled WGS sequence"/>
</dbReference>
<dbReference type="AlphaFoldDB" id="A0A848IP68"/>
<reference evidence="1 2" key="1">
    <citation type="submission" date="2020-04" db="EMBL/GenBank/DDBJ databases">
        <title>Paraburkholderia sp. RP-4-7 isolated from soil.</title>
        <authorList>
            <person name="Dahal R.H."/>
        </authorList>
    </citation>
    <scope>NUCLEOTIDE SEQUENCE [LARGE SCALE GENOMIC DNA]</scope>
    <source>
        <strain evidence="1 2">RP-4-7</strain>
    </source>
</reference>
<evidence type="ECO:0000313" key="2">
    <source>
        <dbReference type="Proteomes" id="UP000544134"/>
    </source>
</evidence>
<accession>A0A848IP68</accession>